<dbReference type="Proteomes" id="UP001140234">
    <property type="component" value="Unassembled WGS sequence"/>
</dbReference>
<evidence type="ECO:0000313" key="2">
    <source>
        <dbReference type="Proteomes" id="UP001140234"/>
    </source>
</evidence>
<dbReference type="EMBL" id="JANBUJ010001294">
    <property type="protein sequence ID" value="KAJ2767963.1"/>
    <property type="molecule type" value="Genomic_DNA"/>
</dbReference>
<protein>
    <submittedName>
        <fullName evidence="1">Uncharacterized protein</fullName>
    </submittedName>
</protein>
<keyword evidence="2" id="KW-1185">Reference proteome</keyword>
<evidence type="ECO:0000313" key="1">
    <source>
        <dbReference type="EMBL" id="KAJ2767963.1"/>
    </source>
</evidence>
<gene>
    <name evidence="1" type="ORF">IWQ57_003738</name>
</gene>
<sequence>MPFGQSAGAVRQRLRRNSAGVSHSAVPASPAAGAEPARPAPLLTASTASLLRLALDSAGLPEALQSPPPSVAGKEPAAASTPTHEYYGFVLYLVSLAAFAVYLLWAYLPDEALEAVGITYYPDRYWAVALPAWWLVAVASVYVFNLALNLYNTPLLSSMDNITDSFANLPGRDCAADCFCYDEVGGIPPVGDIPISLVNQCLYQQ</sequence>
<reference evidence="1" key="1">
    <citation type="submission" date="2022-07" db="EMBL/GenBank/DDBJ databases">
        <title>Phylogenomic reconstructions and comparative analyses of Kickxellomycotina fungi.</title>
        <authorList>
            <person name="Reynolds N.K."/>
            <person name="Stajich J.E."/>
            <person name="Barry K."/>
            <person name="Grigoriev I.V."/>
            <person name="Crous P."/>
            <person name="Smith M.E."/>
        </authorList>
    </citation>
    <scope>NUCLEOTIDE SEQUENCE</scope>
    <source>
        <strain evidence="1">CBS 109366</strain>
    </source>
</reference>
<comment type="caution">
    <text evidence="1">The sequence shown here is derived from an EMBL/GenBank/DDBJ whole genome shotgun (WGS) entry which is preliminary data.</text>
</comment>
<organism evidence="1 2">
    <name type="scientific">Coemansia nantahalensis</name>
    <dbReference type="NCBI Taxonomy" id="2789366"/>
    <lineage>
        <taxon>Eukaryota</taxon>
        <taxon>Fungi</taxon>
        <taxon>Fungi incertae sedis</taxon>
        <taxon>Zoopagomycota</taxon>
        <taxon>Kickxellomycotina</taxon>
        <taxon>Kickxellomycetes</taxon>
        <taxon>Kickxellales</taxon>
        <taxon>Kickxellaceae</taxon>
        <taxon>Coemansia</taxon>
    </lineage>
</organism>
<accession>A0ACC1JVM3</accession>
<name>A0ACC1JVM3_9FUNG</name>
<proteinExistence type="predicted"/>